<comment type="caution">
    <text evidence="1">The sequence shown here is derived from an EMBL/GenBank/DDBJ whole genome shotgun (WGS) entry which is preliminary data.</text>
</comment>
<evidence type="ECO:0000313" key="1">
    <source>
        <dbReference type="EMBL" id="MBB5577704.1"/>
    </source>
</evidence>
<name>A0A7W8XYI3_9HYPH</name>
<evidence type="ECO:0000313" key="2">
    <source>
        <dbReference type="Proteomes" id="UP000549882"/>
    </source>
</evidence>
<sequence>MSDAKIGEPSPVCGVLGKTVQVALEGISRGHSRVPDRVHWSALGSGSAQPWPNALE</sequence>
<accession>A0A7W8XYI3</accession>
<keyword evidence="2" id="KW-1185">Reference proteome</keyword>
<dbReference type="EMBL" id="JACHBI010000023">
    <property type="protein sequence ID" value="MBB5577704.1"/>
    <property type="molecule type" value="Genomic_DNA"/>
</dbReference>
<reference evidence="1 2" key="1">
    <citation type="submission" date="2020-08" db="EMBL/GenBank/DDBJ databases">
        <title>Genomic Encyclopedia of Type Strains, Phase IV (KMG-V): Genome sequencing to study the core and pangenomes of soil and plant-associated prokaryotes.</title>
        <authorList>
            <person name="Whitman W."/>
        </authorList>
    </citation>
    <scope>NUCLEOTIDE SEQUENCE [LARGE SCALE GENOMIC DNA]</scope>
    <source>
        <strain evidence="1 2">SEMIA 4064</strain>
    </source>
</reference>
<protein>
    <submittedName>
        <fullName evidence="1">Uncharacterized protein</fullName>
    </submittedName>
</protein>
<dbReference type="Proteomes" id="UP000549882">
    <property type="component" value="Unassembled WGS sequence"/>
</dbReference>
<organism evidence="1 2">
    <name type="scientific">Rhizobium paranaense</name>
    <dbReference type="NCBI Taxonomy" id="1650438"/>
    <lineage>
        <taxon>Bacteria</taxon>
        <taxon>Pseudomonadati</taxon>
        <taxon>Pseudomonadota</taxon>
        <taxon>Alphaproteobacteria</taxon>
        <taxon>Hyphomicrobiales</taxon>
        <taxon>Rhizobiaceae</taxon>
        <taxon>Rhizobium/Agrobacterium group</taxon>
        <taxon>Rhizobium</taxon>
    </lineage>
</organism>
<dbReference type="AlphaFoldDB" id="A0A7W8XYI3"/>
<proteinExistence type="predicted"/>
<gene>
    <name evidence="1" type="ORF">GGD50_006359</name>
</gene>
<dbReference type="RefSeq" id="WP_183940967.1">
    <property type="nucleotide sequence ID" value="NZ_JACHBI010000023.1"/>
</dbReference>